<evidence type="ECO:0000313" key="2">
    <source>
        <dbReference type="Proteomes" id="UP000076394"/>
    </source>
</evidence>
<organism evidence="1 2">
    <name type="scientific">Dehalococcoides mccartyi</name>
    <dbReference type="NCBI Taxonomy" id="61435"/>
    <lineage>
        <taxon>Bacteria</taxon>
        <taxon>Bacillati</taxon>
        <taxon>Chloroflexota</taxon>
        <taxon>Dehalococcoidia</taxon>
        <taxon>Dehalococcoidales</taxon>
        <taxon>Dehalococcoidaceae</taxon>
        <taxon>Dehalococcoides</taxon>
    </lineage>
</organism>
<protein>
    <submittedName>
        <fullName evidence="1">Uncharacterized protein</fullName>
    </submittedName>
</protein>
<dbReference type="EMBL" id="CP011127">
    <property type="protein sequence ID" value="AMU86040.1"/>
    <property type="molecule type" value="Genomic_DNA"/>
</dbReference>
<reference evidence="1 2" key="1">
    <citation type="submission" date="2015-03" db="EMBL/GenBank/DDBJ databases">
        <title>Genomic characterization of Dehalococcoides mccartyi strain 11a5, an unusal plasmid-containing chloroethene dechlorinator.</title>
        <authorList>
            <person name="Zhao S."/>
            <person name="Ding C."/>
            <person name="He J."/>
        </authorList>
    </citation>
    <scope>NUCLEOTIDE SEQUENCE [LARGE SCALE GENOMIC DNA]</scope>
    <source>
        <strain evidence="1 2">11a5</strain>
    </source>
</reference>
<dbReference type="AlphaFoldDB" id="A0A142V888"/>
<gene>
    <name evidence="1" type="ORF">Dm11a5_0209</name>
</gene>
<sequence length="37" mass="4371">MTLGTSFSVKCFDEQRKVAYTRLQIFLSVYDKNLPDR</sequence>
<proteinExistence type="predicted"/>
<dbReference type="Proteomes" id="UP000076394">
    <property type="component" value="Chromosome"/>
</dbReference>
<name>A0A142V888_9CHLR</name>
<accession>A0A142V888</accession>
<evidence type="ECO:0000313" key="1">
    <source>
        <dbReference type="EMBL" id="AMU86040.1"/>
    </source>
</evidence>